<gene>
    <name evidence="2" type="ORF">FRACYDRAFT_254539</name>
</gene>
<dbReference type="InParanoid" id="A0A1E7EKR9"/>
<evidence type="ECO:0000313" key="3">
    <source>
        <dbReference type="Proteomes" id="UP000095751"/>
    </source>
</evidence>
<reference evidence="2 3" key="1">
    <citation type="submission" date="2016-09" db="EMBL/GenBank/DDBJ databases">
        <title>Extensive genetic diversity and differential bi-allelic expression allows diatom success in the polar Southern Ocean.</title>
        <authorList>
            <consortium name="DOE Joint Genome Institute"/>
            <person name="Mock T."/>
            <person name="Otillar R.P."/>
            <person name="Strauss J."/>
            <person name="Dupont C."/>
            <person name="Frickenhaus S."/>
            <person name="Maumus F."/>
            <person name="Mcmullan M."/>
            <person name="Sanges R."/>
            <person name="Schmutz J."/>
            <person name="Toseland A."/>
            <person name="Valas R."/>
            <person name="Veluchamy A."/>
            <person name="Ward B.J."/>
            <person name="Allen A."/>
            <person name="Barry K."/>
            <person name="Falciatore A."/>
            <person name="Ferrante M."/>
            <person name="Fortunato A.E."/>
            <person name="Gloeckner G."/>
            <person name="Gruber A."/>
            <person name="Hipkin R."/>
            <person name="Janech M."/>
            <person name="Kroth P."/>
            <person name="Leese F."/>
            <person name="Lindquist E."/>
            <person name="Lyon B.R."/>
            <person name="Martin J."/>
            <person name="Mayer C."/>
            <person name="Parker M."/>
            <person name="Quesneville H."/>
            <person name="Raymond J."/>
            <person name="Uhlig C."/>
            <person name="Valentin K.U."/>
            <person name="Worden A.Z."/>
            <person name="Armbrust E.V."/>
            <person name="Bowler C."/>
            <person name="Green B."/>
            <person name="Moulton V."/>
            <person name="Van Oosterhout C."/>
            <person name="Grigoriev I."/>
        </authorList>
    </citation>
    <scope>NUCLEOTIDE SEQUENCE [LARGE SCALE GENOMIC DNA]</scope>
    <source>
        <strain evidence="2 3">CCMP1102</strain>
    </source>
</reference>
<dbReference type="EMBL" id="KV784408">
    <property type="protein sequence ID" value="OEU06519.1"/>
    <property type="molecule type" value="Genomic_DNA"/>
</dbReference>
<protein>
    <submittedName>
        <fullName evidence="2">Uncharacterized protein</fullName>
    </submittedName>
</protein>
<dbReference type="Proteomes" id="UP000095751">
    <property type="component" value="Unassembled WGS sequence"/>
</dbReference>
<feature type="region of interest" description="Disordered" evidence="1">
    <location>
        <begin position="191"/>
        <end position="230"/>
    </location>
</feature>
<name>A0A1E7EKR9_9STRA</name>
<proteinExistence type="predicted"/>
<evidence type="ECO:0000256" key="1">
    <source>
        <dbReference type="SAM" id="MobiDB-lite"/>
    </source>
</evidence>
<feature type="compositionally biased region" description="Low complexity" evidence="1">
    <location>
        <begin position="215"/>
        <end position="228"/>
    </location>
</feature>
<organism evidence="2 3">
    <name type="scientific">Fragilariopsis cylindrus CCMP1102</name>
    <dbReference type="NCBI Taxonomy" id="635003"/>
    <lineage>
        <taxon>Eukaryota</taxon>
        <taxon>Sar</taxon>
        <taxon>Stramenopiles</taxon>
        <taxon>Ochrophyta</taxon>
        <taxon>Bacillariophyta</taxon>
        <taxon>Bacillariophyceae</taxon>
        <taxon>Bacillariophycidae</taxon>
        <taxon>Bacillariales</taxon>
        <taxon>Bacillariaceae</taxon>
        <taxon>Fragilariopsis</taxon>
    </lineage>
</organism>
<sequence>MLESEEETMNRKRRLLLQQSAKQSKVLRSLSPQPQPQPQPQQQNKRARIAPRTTIAATTKMTVSFDTMKGDEITLIPSLDDYTQNELESSYFSKNEYANIIQRVHQTVKYLRRKDTSSNSDSSASAAVVMEDENETIIEHEEDVENESNDYHCVRGLETYAEEYVGNHRKRVQRISKSAVFRYQKQQLRLKKRTETKKSVSNVNDDENQKKKNRNSSFRNSNSNSNSNIVITPIERREDVFATAAATATTAAAVTTMTMMMNNSWKNEFSKTPVSRKVSY</sequence>
<dbReference type="KEGG" id="fcy:FRACYDRAFT_254539"/>
<dbReference type="AlphaFoldDB" id="A0A1E7EKR9"/>
<evidence type="ECO:0000313" key="2">
    <source>
        <dbReference type="EMBL" id="OEU06519.1"/>
    </source>
</evidence>
<accession>A0A1E7EKR9</accession>
<keyword evidence="3" id="KW-1185">Reference proteome</keyword>
<feature type="region of interest" description="Disordered" evidence="1">
    <location>
        <begin position="1"/>
        <end position="53"/>
    </location>
</feature>